<dbReference type="PANTHER" id="PTHR38104">
    <property type="match status" value="1"/>
</dbReference>
<dbReference type="Proteomes" id="UP001501476">
    <property type="component" value="Unassembled WGS sequence"/>
</dbReference>
<dbReference type="EMBL" id="BAAADG010000001">
    <property type="protein sequence ID" value="GAA0215315.1"/>
    <property type="molecule type" value="Genomic_DNA"/>
</dbReference>
<dbReference type="CDD" id="cd16328">
    <property type="entry name" value="RseA_N"/>
    <property type="match status" value="1"/>
</dbReference>
<accession>A0ABP3CTX5</accession>
<dbReference type="PANTHER" id="PTHR38104:SF1">
    <property type="entry name" value="ANTI-SIGMA-E FACTOR RSEA"/>
    <property type="match status" value="1"/>
</dbReference>
<reference evidence="3" key="1">
    <citation type="journal article" date="2019" name="Int. J. Syst. Evol. Microbiol.">
        <title>The Global Catalogue of Microorganisms (GCM) 10K type strain sequencing project: providing services to taxonomists for standard genome sequencing and annotation.</title>
        <authorList>
            <consortium name="The Broad Institute Genomics Platform"/>
            <consortium name="The Broad Institute Genome Sequencing Center for Infectious Disease"/>
            <person name="Wu L."/>
            <person name="Ma J."/>
        </authorList>
    </citation>
    <scope>NUCLEOTIDE SEQUENCE [LARGE SCALE GENOMIC DNA]</scope>
    <source>
        <strain evidence="3">JCM 6886</strain>
    </source>
</reference>
<evidence type="ECO:0000313" key="2">
    <source>
        <dbReference type="EMBL" id="GAA0215315.1"/>
    </source>
</evidence>
<dbReference type="Gene3D" id="1.10.10.880">
    <property type="entry name" value="Anti sigma-E protein RseA, N-terminal domain"/>
    <property type="match status" value="1"/>
</dbReference>
<evidence type="ECO:0000313" key="3">
    <source>
        <dbReference type="Proteomes" id="UP001501476"/>
    </source>
</evidence>
<proteinExistence type="predicted"/>
<dbReference type="InterPro" id="IPR036147">
    <property type="entry name" value="Anti-sigma_E_RseA_N_sf"/>
</dbReference>
<dbReference type="SUPFAM" id="SSF89069">
    <property type="entry name" value="N-terminal, cytoplasmic domain of anti-sigmaE factor RseA"/>
    <property type="match status" value="1"/>
</dbReference>
<dbReference type="RefSeq" id="WP_286305176.1">
    <property type="nucleotide sequence ID" value="NZ_AP027741.1"/>
</dbReference>
<name>A0ABP3CTX5_9GAMM</name>
<comment type="caution">
    <text evidence="2">The sequence shown here is derived from an EMBL/GenBank/DDBJ whole genome shotgun (WGS) entry which is preliminary data.</text>
</comment>
<organism evidence="2 3">
    <name type="scientific">Methylophaga marina</name>
    <dbReference type="NCBI Taxonomy" id="45495"/>
    <lineage>
        <taxon>Bacteria</taxon>
        <taxon>Pseudomonadati</taxon>
        <taxon>Pseudomonadota</taxon>
        <taxon>Gammaproteobacteria</taxon>
        <taxon>Thiotrichales</taxon>
        <taxon>Piscirickettsiaceae</taxon>
        <taxon>Methylophaga</taxon>
    </lineage>
</organism>
<dbReference type="InterPro" id="IPR052383">
    <property type="entry name" value="Anti-sigma-E_RseA-like"/>
</dbReference>
<gene>
    <name evidence="2" type="ORF">GCM10008964_03680</name>
</gene>
<feature type="domain" description="Anti sigma-E protein RseA N-terminal" evidence="1">
    <location>
        <begin position="5"/>
        <end position="81"/>
    </location>
</feature>
<sequence>MTIKQQELLSAFVDGELNEQELDELLALMKTDDSAKVDYMRYQFSSDLLHGYVTDHNHVDLTDRIHQALSDEPDLHINATEKTKTAKVFALPDWFWRQTAGLAAAASLGALAVVGLMSQPQTVMPTTNMAQSEPLQQQTTVAETNRWTVGETEVEDRLNDYLVDHNEYAGASGLFSYARVVSYGEE</sequence>
<keyword evidence="3" id="KW-1185">Reference proteome</keyword>
<dbReference type="Pfam" id="PF03872">
    <property type="entry name" value="RseA_N"/>
    <property type="match status" value="1"/>
</dbReference>
<dbReference type="InterPro" id="IPR005572">
    <property type="entry name" value="Anti-sigma_E_RseA_N"/>
</dbReference>
<protein>
    <recommendedName>
        <fullName evidence="1">Anti sigma-E protein RseA N-terminal domain-containing protein</fullName>
    </recommendedName>
</protein>
<evidence type="ECO:0000259" key="1">
    <source>
        <dbReference type="Pfam" id="PF03872"/>
    </source>
</evidence>